<dbReference type="GO" id="GO:0003677">
    <property type="term" value="F:DNA binding"/>
    <property type="evidence" value="ECO:0007669"/>
    <property type="project" value="UniProtKB-KW"/>
</dbReference>
<dbReference type="SUPFAM" id="SSF46785">
    <property type="entry name" value="Winged helix' DNA-binding domain"/>
    <property type="match status" value="1"/>
</dbReference>
<dbReference type="STRING" id="1121409.SAMN02745124_01232"/>
<dbReference type="PROSITE" id="PS51077">
    <property type="entry name" value="HTH_ICLR"/>
    <property type="match status" value="1"/>
</dbReference>
<evidence type="ECO:0000259" key="5">
    <source>
        <dbReference type="PROSITE" id="PS51078"/>
    </source>
</evidence>
<dbReference type="Proteomes" id="UP000184139">
    <property type="component" value="Unassembled WGS sequence"/>
</dbReference>
<gene>
    <name evidence="6" type="ORF">SAMN02745124_01232</name>
</gene>
<dbReference type="SMART" id="SM00346">
    <property type="entry name" value="HTH_ICLR"/>
    <property type="match status" value="1"/>
</dbReference>
<keyword evidence="2" id="KW-0238">DNA-binding</keyword>
<organism evidence="6 7">
    <name type="scientific">Desulfofustis glycolicus DSM 9705</name>
    <dbReference type="NCBI Taxonomy" id="1121409"/>
    <lineage>
        <taxon>Bacteria</taxon>
        <taxon>Pseudomonadati</taxon>
        <taxon>Thermodesulfobacteriota</taxon>
        <taxon>Desulfobulbia</taxon>
        <taxon>Desulfobulbales</taxon>
        <taxon>Desulfocapsaceae</taxon>
        <taxon>Desulfofustis</taxon>
    </lineage>
</organism>
<accession>A0A1M5ULJ8</accession>
<dbReference type="InterPro" id="IPR036388">
    <property type="entry name" value="WH-like_DNA-bd_sf"/>
</dbReference>
<dbReference type="GO" id="GO:0045892">
    <property type="term" value="P:negative regulation of DNA-templated transcription"/>
    <property type="evidence" value="ECO:0007669"/>
    <property type="project" value="TreeGrafter"/>
</dbReference>
<proteinExistence type="predicted"/>
<name>A0A1M5ULJ8_9BACT</name>
<dbReference type="InterPro" id="IPR036390">
    <property type="entry name" value="WH_DNA-bd_sf"/>
</dbReference>
<dbReference type="OrthoDB" id="5416964at2"/>
<evidence type="ECO:0000259" key="4">
    <source>
        <dbReference type="PROSITE" id="PS51077"/>
    </source>
</evidence>
<dbReference type="InterPro" id="IPR014757">
    <property type="entry name" value="Tscrpt_reg_IclR_C"/>
</dbReference>
<keyword evidence="1" id="KW-0805">Transcription regulation</keyword>
<evidence type="ECO:0000256" key="2">
    <source>
        <dbReference type="ARBA" id="ARBA00023125"/>
    </source>
</evidence>
<dbReference type="Gene3D" id="3.30.450.40">
    <property type="match status" value="1"/>
</dbReference>
<dbReference type="PROSITE" id="PS51078">
    <property type="entry name" value="ICLR_ED"/>
    <property type="match status" value="1"/>
</dbReference>
<evidence type="ECO:0000256" key="3">
    <source>
        <dbReference type="ARBA" id="ARBA00023163"/>
    </source>
</evidence>
<dbReference type="Pfam" id="PF09339">
    <property type="entry name" value="HTH_IclR"/>
    <property type="match status" value="1"/>
</dbReference>
<evidence type="ECO:0000256" key="1">
    <source>
        <dbReference type="ARBA" id="ARBA00023015"/>
    </source>
</evidence>
<reference evidence="6 7" key="1">
    <citation type="submission" date="2016-11" db="EMBL/GenBank/DDBJ databases">
        <authorList>
            <person name="Jaros S."/>
            <person name="Januszkiewicz K."/>
            <person name="Wedrychowicz H."/>
        </authorList>
    </citation>
    <scope>NUCLEOTIDE SEQUENCE [LARGE SCALE GENOMIC DNA]</scope>
    <source>
        <strain evidence="6 7">DSM 9705</strain>
    </source>
</reference>
<protein>
    <submittedName>
        <fullName evidence="6">Transcriptional regulator, IclR family</fullName>
    </submittedName>
</protein>
<evidence type="ECO:0000313" key="7">
    <source>
        <dbReference type="Proteomes" id="UP000184139"/>
    </source>
</evidence>
<dbReference type="InterPro" id="IPR029016">
    <property type="entry name" value="GAF-like_dom_sf"/>
</dbReference>
<keyword evidence="7" id="KW-1185">Reference proteome</keyword>
<dbReference type="EMBL" id="FQXS01000005">
    <property type="protein sequence ID" value="SHH63728.1"/>
    <property type="molecule type" value="Genomic_DNA"/>
</dbReference>
<sequence>MNPLQKIFIILEIVVSNQAKGATYSDILATSNLPKSTVHRIIKDLTEIGYITFNAETKRYYGSLRLAWLGAEVMANFQLRKHIRPFLLDLHRDTEHTSNLGILDGFTGVFLDKIEAKDFGIKLFSEIGKTFPLHCTGLGKVLLAFSPATVLEKVLQRPLEAITEKTITTPDRLKKELALVKECGYALDNEEITRGIQCVAAPVFGFEDKLEAAISIAFPAYIEADRGIDREIRLIKEYSDKISESLGNKNRPEKKTHR</sequence>
<evidence type="ECO:0000313" key="6">
    <source>
        <dbReference type="EMBL" id="SHH63728.1"/>
    </source>
</evidence>
<dbReference type="InterPro" id="IPR005471">
    <property type="entry name" value="Tscrpt_reg_IclR_N"/>
</dbReference>
<dbReference type="SUPFAM" id="SSF55781">
    <property type="entry name" value="GAF domain-like"/>
    <property type="match status" value="1"/>
</dbReference>
<dbReference type="RefSeq" id="WP_073374286.1">
    <property type="nucleotide sequence ID" value="NZ_FQXS01000005.1"/>
</dbReference>
<dbReference type="AlphaFoldDB" id="A0A1M5ULJ8"/>
<dbReference type="GO" id="GO:0003700">
    <property type="term" value="F:DNA-binding transcription factor activity"/>
    <property type="evidence" value="ECO:0007669"/>
    <property type="project" value="TreeGrafter"/>
</dbReference>
<dbReference type="PANTHER" id="PTHR30136:SF35">
    <property type="entry name" value="HTH-TYPE TRANSCRIPTIONAL REGULATOR RV1719"/>
    <property type="match status" value="1"/>
</dbReference>
<dbReference type="PANTHER" id="PTHR30136">
    <property type="entry name" value="HELIX-TURN-HELIX TRANSCRIPTIONAL REGULATOR, ICLR FAMILY"/>
    <property type="match status" value="1"/>
</dbReference>
<dbReference type="Gene3D" id="1.10.10.10">
    <property type="entry name" value="Winged helix-like DNA-binding domain superfamily/Winged helix DNA-binding domain"/>
    <property type="match status" value="1"/>
</dbReference>
<dbReference type="Pfam" id="PF01614">
    <property type="entry name" value="IclR_C"/>
    <property type="match status" value="1"/>
</dbReference>
<dbReference type="InterPro" id="IPR050707">
    <property type="entry name" value="HTH_MetabolicPath_Reg"/>
</dbReference>
<feature type="domain" description="HTH iclR-type" evidence="4">
    <location>
        <begin position="1"/>
        <end position="64"/>
    </location>
</feature>
<keyword evidence="3" id="KW-0804">Transcription</keyword>
<feature type="domain" description="IclR-ED" evidence="5">
    <location>
        <begin position="65"/>
        <end position="248"/>
    </location>
</feature>